<dbReference type="RefSeq" id="WP_172836253.1">
    <property type="nucleotide sequence ID" value="NZ_LT629772.1"/>
</dbReference>
<feature type="region of interest" description="Disordered" evidence="1">
    <location>
        <begin position="1557"/>
        <end position="1582"/>
    </location>
</feature>
<protein>
    <submittedName>
        <fullName evidence="3">Glycosyltransferase involved in cell wall bisynthesis</fullName>
    </submittedName>
</protein>
<feature type="domain" description="Glycosyltransferase 2-like" evidence="2">
    <location>
        <begin position="1266"/>
        <end position="1433"/>
    </location>
</feature>
<dbReference type="Gene3D" id="3.90.550.10">
    <property type="entry name" value="Spore Coat Polysaccharide Biosynthesis Protein SpsA, Chain A"/>
    <property type="match status" value="3"/>
</dbReference>
<dbReference type="PANTHER" id="PTHR22916">
    <property type="entry name" value="GLYCOSYLTRANSFERASE"/>
    <property type="match status" value="1"/>
</dbReference>
<dbReference type="SUPFAM" id="SSF53448">
    <property type="entry name" value="Nucleotide-diphospho-sugar transferases"/>
    <property type="match status" value="3"/>
</dbReference>
<evidence type="ECO:0000313" key="4">
    <source>
        <dbReference type="Proteomes" id="UP000199103"/>
    </source>
</evidence>
<sequence length="1582" mass="174745">MTTSGGAVPCQRWHSNDFLTRIARAEAVDDDASGSEPTTTADEGCDIGSTVVPELSFDAPSLLSVSADPDLHERLTLRRSRTLSTPHLINFAARNLSVWALDVLVGRLTGDRQDWDGLRAALLQFDRRPSGYEPTLDQIELADLYALAGLLHERAFDPPAERGALRYVADRMIGGGELPGSTGEAVVVSLLIAGLVEQAAALLPRLDEETWLWHAIAAELEHPRFGGSFDAMLGRLNAAYQRFGLERITLGGSEDTPFDRLDAVPLSRLRTGPLVTMIISCDRPGTELRTAVRSVVGQTYQNWELIVIDDGSPQQHGPILDEVAALDPRIRVIRNEVRAGGSVRRNEAIRLARGEFVAIQHSCDWSHPRRIEMQVRDLLGTPARWANVVHGATAGDDFSLFTAHGAGPTPAESSLLFRREPVIEAVGWFDDAHPGSDDEFRRRLETATRSPLRAVAAEIPLQFLRARSDQEPSGSVDNRIWIDPELMAYRSSAHRFHERIRTGRSDPRLGFDQDRRSIVAPPRLLGIEPAAHQVDLLVVVDGHYPSWRRAFVDAVADELRTAISAGLRVALLHSESVSGVQNIGPLAKRLQAMIDSGQLLQVFEADRVEASVVVVRHAGAAQGHHARRRPVTSSRVVIVEDRLGGDVRGETIARGDVLDIVTAWFGIEPSWTVARPIPPRPTVTSVVVEADTVTVRLEGSDLPKISAVRIGNGNASLELEAWLGEDDGGDYLTGTGSLAPLPDGEIWLTVERRTGDESSTLQACPVSARSVLTGPGERLLVSGENGGLRMLPAADPDGLGGAEFYRRHLAAEVSQARAFRDLFEVTVSGAGVAGLTALFALRNVNGRIRRREFIIDHATEQEVRARHSLTKIENVRWRIYGNFQTPQGPVEVPIDVTDRTVALGGDRHRVRKLTDTGVLHVVPQPIDAPPAPAPELSVIMPVYNVGPYLDTAIRSVLTQEFEDLELIIIDDASSDNSRQIIAMHRELDPRIRVIELDHNTLGGAGIPSNIGIRAARGNYIAFVDSDDWVSRTGINRLLTLARQHDAELVIGDFRLFDDGDRQVTAPLDNAAWLDIPDEEVINAANHPSLLRLSPVPWRKLYRRDFVTAHQVRFPEGDFFYEDNALHWLVLSRAQRVVASSEVIAYHRMGREGQTMAADTYKLAAIASHANTIGNSLIESSTLADNTDLAAGPDDREALFDAFIEYLRRQNWTVRRQTQPAAAALLQRRFATVYQKAITAAPSAPVRPEVRRHFEAFGEAYPDIDLTIVIPVFNCADYLGETLDSVLQLHGVSYNVLLVDDGSTDASLGIMRDYEDTHQHVHVFSQKNRGAGRARNSVIPLITGRYSYFVDADDVVDAGALARAVRLADVDDVDLLFAKYRLDYVDEDRSRGMFDADVQIWRQLPEATGNTARRRLLAGLINYPWNRLIRTSLLHDANIFFGPTVVHNDMLFHWHSILSAKNLGFIDAEVCAHRKFSTRAQVTNIVDERRMAVVEALRGTHQRISGLANYPDIREEWQRFALDLLDWAKDRIPADLQDSYEKRGSEFVETLFETVDEAPPDAEVPALSAPADDGKPSKSSILI</sequence>
<evidence type="ECO:0000313" key="3">
    <source>
        <dbReference type="EMBL" id="SDT47346.1"/>
    </source>
</evidence>
<evidence type="ECO:0000259" key="2">
    <source>
        <dbReference type="Pfam" id="PF00535"/>
    </source>
</evidence>
<dbReference type="STRING" id="630515.SAMN04489812_6079"/>
<dbReference type="PANTHER" id="PTHR22916:SF3">
    <property type="entry name" value="UDP-GLCNAC:BETAGAL BETA-1,3-N-ACETYLGLUCOSAMINYLTRANSFERASE-LIKE PROTEIN 1"/>
    <property type="match status" value="1"/>
</dbReference>
<reference evidence="3 4" key="1">
    <citation type="submission" date="2016-10" db="EMBL/GenBank/DDBJ databases">
        <authorList>
            <person name="de Groot N.N."/>
        </authorList>
    </citation>
    <scope>NUCLEOTIDE SEQUENCE [LARGE SCALE GENOMIC DNA]</scope>
    <source>
        <strain evidence="3 4">DSM 21800</strain>
    </source>
</reference>
<dbReference type="Pfam" id="PF00535">
    <property type="entry name" value="Glycos_transf_2"/>
    <property type="match status" value="3"/>
</dbReference>
<dbReference type="CDD" id="cd00761">
    <property type="entry name" value="Glyco_tranf_GTA_type"/>
    <property type="match status" value="2"/>
</dbReference>
<dbReference type="InterPro" id="IPR029044">
    <property type="entry name" value="Nucleotide-diphossugar_trans"/>
</dbReference>
<dbReference type="GO" id="GO:0016758">
    <property type="term" value="F:hexosyltransferase activity"/>
    <property type="evidence" value="ECO:0007669"/>
    <property type="project" value="UniProtKB-ARBA"/>
</dbReference>
<dbReference type="EMBL" id="LT629772">
    <property type="protein sequence ID" value="SDT47346.1"/>
    <property type="molecule type" value="Genomic_DNA"/>
</dbReference>
<feature type="domain" description="Glycosyltransferase 2-like" evidence="2">
    <location>
        <begin position="280"/>
        <end position="383"/>
    </location>
</feature>
<proteinExistence type="predicted"/>
<name>A0A1H2AP64_9ACTN</name>
<feature type="domain" description="Glycosyltransferase 2-like" evidence="2">
    <location>
        <begin position="937"/>
        <end position="1066"/>
    </location>
</feature>
<keyword evidence="3" id="KW-0808">Transferase</keyword>
<gene>
    <name evidence="3" type="ORF">SAMN04489812_6079</name>
</gene>
<keyword evidence="4" id="KW-1185">Reference proteome</keyword>
<evidence type="ECO:0000256" key="1">
    <source>
        <dbReference type="SAM" id="MobiDB-lite"/>
    </source>
</evidence>
<dbReference type="Proteomes" id="UP000199103">
    <property type="component" value="Chromosome I"/>
</dbReference>
<organism evidence="3 4">
    <name type="scientific">Microlunatus soli</name>
    <dbReference type="NCBI Taxonomy" id="630515"/>
    <lineage>
        <taxon>Bacteria</taxon>
        <taxon>Bacillati</taxon>
        <taxon>Actinomycetota</taxon>
        <taxon>Actinomycetes</taxon>
        <taxon>Propionibacteriales</taxon>
        <taxon>Propionibacteriaceae</taxon>
        <taxon>Microlunatus</taxon>
    </lineage>
</organism>
<accession>A0A1H2AP64</accession>
<dbReference type="InterPro" id="IPR001173">
    <property type="entry name" value="Glyco_trans_2-like"/>
</dbReference>